<accession>A0A238ZJD7</accession>
<dbReference type="AlphaFoldDB" id="A0A238ZJD7"/>
<reference evidence="2" key="1">
    <citation type="submission" date="2017-06" db="EMBL/GenBank/DDBJ databases">
        <authorList>
            <person name="Varghese N."/>
            <person name="Submissions S."/>
        </authorList>
    </citation>
    <scope>NUCLEOTIDE SEQUENCE [LARGE SCALE GENOMIC DNA]</scope>
    <source>
        <strain evidence="2">DSM 15668</strain>
    </source>
</reference>
<keyword evidence="2" id="KW-1185">Reference proteome</keyword>
<name>A0A238ZJD7_9BACT</name>
<dbReference type="Proteomes" id="UP000198405">
    <property type="component" value="Unassembled WGS sequence"/>
</dbReference>
<proteinExistence type="predicted"/>
<dbReference type="EMBL" id="FZOB01000009">
    <property type="protein sequence ID" value="SNR83380.1"/>
    <property type="molecule type" value="Genomic_DNA"/>
</dbReference>
<evidence type="ECO:0000313" key="2">
    <source>
        <dbReference type="Proteomes" id="UP000198405"/>
    </source>
</evidence>
<dbReference type="RefSeq" id="WP_089323324.1">
    <property type="nucleotide sequence ID" value="NZ_FZOB01000009.1"/>
</dbReference>
<organism evidence="1 2">
    <name type="scientific">Desulfurobacterium atlanticum</name>
    <dbReference type="NCBI Taxonomy" id="240169"/>
    <lineage>
        <taxon>Bacteria</taxon>
        <taxon>Pseudomonadati</taxon>
        <taxon>Aquificota</taxon>
        <taxon>Aquificia</taxon>
        <taxon>Desulfurobacteriales</taxon>
        <taxon>Desulfurobacteriaceae</taxon>
        <taxon>Desulfurobacterium</taxon>
    </lineage>
</organism>
<protein>
    <submittedName>
        <fullName evidence="1">Uncharacterized protein</fullName>
    </submittedName>
</protein>
<evidence type="ECO:0000313" key="1">
    <source>
        <dbReference type="EMBL" id="SNR83380.1"/>
    </source>
</evidence>
<sequence length="78" mass="8675">MIEEINTLINFLTAAREPKGYVIPTKKIIRAATTTGAAKNIKKMRAAFKVELEPVSGEPLTIEAMINFLKGRDNQDDK</sequence>
<gene>
    <name evidence="1" type="ORF">SAMN06265340_10921</name>
</gene>